<dbReference type="PANTHER" id="PTHR12790:SF0">
    <property type="entry name" value="RNA POLYMERASE I-SPECIFIC TRANSCRIPTION INITIATION FACTOR RRN3-RELATED"/>
    <property type="match status" value="1"/>
</dbReference>
<evidence type="ECO:0000256" key="1">
    <source>
        <dbReference type="ARBA" id="ARBA00010098"/>
    </source>
</evidence>
<dbReference type="InterPro" id="IPR007991">
    <property type="entry name" value="RNA_pol_I_trans_ini_fac_RRN3"/>
</dbReference>
<feature type="compositionally biased region" description="Polar residues" evidence="2">
    <location>
        <begin position="9"/>
        <end position="25"/>
    </location>
</feature>
<sequence length="626" mass="71625">LCVPAFASKNHSTPSENQNAKMSTLTEKRRVSSILKPSQSVPDGSGTPTRNKVRFAELSIELALRDVLDNNRLTGYDELLEKLKDEDPQDMKFVEIFAEAKQAVPLMKPYFGKLVEFLLSSRWLNRSEEAQEAYKQFVVELSIVQKNYCTMTVAKLVKQFIPDRALQSSSSTVSCIPSEDQQQQMGSLHDLIIRLKNVIPMIFDVVLTQLRKNFPYYKRPSGEVAGYLYNVLRMTEYASIYCDELLDIVFYHLLQLDVNMPRSVIEETEYPDEEMMFEMTDTGEGEDGESGEESDTMKHPVAETLDWFMEIIFNYIEQTVKVDGQGDRLFKIVLNQFDAHILPAHNTDHAQFIMFYICSFKLSYAEHFISSLWKNVNNLNKSPNVRQTSVGYIASMLARAKYVPLNYLKSMLLEMSHWVHNYIQRCDSMHYNQSLKAHLVFYSVCQAIFYVVAFRANHLTSSAKNLTFLQSLQLSSIVTCQLNPLRVCLPTVATAFAGITRAYQLAYCHTILERNARRKLATVYKNNTQLPEDCLDTFFPFDPYMLKKSGKRIEPFYLQYQAHELDEENGGGGGGETSGGRGRKRYESVSEDVDDFIPESKRHKHHGVDVSGEFTFSYGVSPGFHS</sequence>
<evidence type="ECO:0000256" key="2">
    <source>
        <dbReference type="SAM" id="MobiDB-lite"/>
    </source>
</evidence>
<dbReference type="PANTHER" id="PTHR12790">
    <property type="entry name" value="TRANSCRIPTION INITIATION FACTOR IA RRN3"/>
    <property type="match status" value="1"/>
</dbReference>
<dbReference type="GO" id="GO:0005634">
    <property type="term" value="C:nucleus"/>
    <property type="evidence" value="ECO:0007669"/>
    <property type="project" value="TreeGrafter"/>
</dbReference>
<dbReference type="EnsemblMetazoa" id="ACOM040183-RA">
    <property type="protein sequence ID" value="ACOM040183-PA.1"/>
    <property type="gene ID" value="ACOM040183"/>
</dbReference>
<proteinExistence type="inferred from homology"/>
<dbReference type="GO" id="GO:0001042">
    <property type="term" value="F:RNA polymerase I core binding"/>
    <property type="evidence" value="ECO:0007669"/>
    <property type="project" value="TreeGrafter"/>
</dbReference>
<protein>
    <recommendedName>
        <fullName evidence="4">RNA polymerase I-specific transcription initiation factor RRN3</fullName>
    </recommendedName>
</protein>
<dbReference type="GO" id="GO:0006361">
    <property type="term" value="P:transcription initiation at RNA polymerase I promoter"/>
    <property type="evidence" value="ECO:0007669"/>
    <property type="project" value="InterPro"/>
</dbReference>
<feature type="region of interest" description="Disordered" evidence="2">
    <location>
        <begin position="7"/>
        <end position="49"/>
    </location>
</feature>
<feature type="compositionally biased region" description="Gly residues" evidence="2">
    <location>
        <begin position="570"/>
        <end position="580"/>
    </location>
</feature>
<dbReference type="AlphaFoldDB" id="A0A8W7PZ83"/>
<reference evidence="3" key="1">
    <citation type="submission" date="2022-08" db="UniProtKB">
        <authorList>
            <consortium name="EnsemblMetazoa"/>
        </authorList>
    </citation>
    <scope>IDENTIFICATION</scope>
</reference>
<name>A0A8W7PZ83_ANOCL</name>
<dbReference type="VEuPathDB" id="VectorBase:ACON2_041508"/>
<comment type="similarity">
    <text evidence="1">Belongs to the RRN3 family.</text>
</comment>
<accession>A0A8W7PZ83</accession>
<feature type="compositionally biased region" description="Polar residues" evidence="2">
    <location>
        <begin position="35"/>
        <end position="49"/>
    </location>
</feature>
<dbReference type="Pfam" id="PF05327">
    <property type="entry name" value="RRN3"/>
    <property type="match status" value="1"/>
</dbReference>
<evidence type="ECO:0000313" key="3">
    <source>
        <dbReference type="EnsemblMetazoa" id="ACOM040183-PA.1"/>
    </source>
</evidence>
<organism evidence="3">
    <name type="scientific">Anopheles coluzzii</name>
    <name type="common">African malaria mosquito</name>
    <dbReference type="NCBI Taxonomy" id="1518534"/>
    <lineage>
        <taxon>Eukaryota</taxon>
        <taxon>Metazoa</taxon>
        <taxon>Ecdysozoa</taxon>
        <taxon>Arthropoda</taxon>
        <taxon>Hexapoda</taxon>
        <taxon>Insecta</taxon>
        <taxon>Pterygota</taxon>
        <taxon>Neoptera</taxon>
        <taxon>Endopterygota</taxon>
        <taxon>Diptera</taxon>
        <taxon>Nematocera</taxon>
        <taxon>Culicoidea</taxon>
        <taxon>Culicidae</taxon>
        <taxon>Anophelinae</taxon>
        <taxon>Anopheles</taxon>
    </lineage>
</organism>
<feature type="region of interest" description="Disordered" evidence="2">
    <location>
        <begin position="567"/>
        <end position="604"/>
    </location>
</feature>
<evidence type="ECO:0008006" key="4">
    <source>
        <dbReference type="Google" id="ProtNLM"/>
    </source>
</evidence>
<dbReference type="GO" id="GO:0001181">
    <property type="term" value="F:RNA polymerase I general transcription initiation factor activity"/>
    <property type="evidence" value="ECO:0007669"/>
    <property type="project" value="InterPro"/>
</dbReference>
<dbReference type="Proteomes" id="UP000075882">
    <property type="component" value="Unassembled WGS sequence"/>
</dbReference>